<dbReference type="InterPro" id="IPR029063">
    <property type="entry name" value="SAM-dependent_MTases_sf"/>
</dbReference>
<reference evidence="1 2" key="1">
    <citation type="submission" date="2022-06" db="EMBL/GenBank/DDBJ databases">
        <title>Rhizosaccharibacter gen. nov. sp. nov. KSS12, endophytic bacteria isolated from sugarcane.</title>
        <authorList>
            <person name="Pitiwittayakul N."/>
        </authorList>
    </citation>
    <scope>NUCLEOTIDE SEQUENCE [LARGE SCALE GENOMIC DNA]</scope>
    <source>
        <strain evidence="1 2">KSS12</strain>
    </source>
</reference>
<evidence type="ECO:0000313" key="1">
    <source>
        <dbReference type="EMBL" id="MCQ8240546.1"/>
    </source>
</evidence>
<dbReference type="SUPFAM" id="SSF53335">
    <property type="entry name" value="S-adenosyl-L-methionine-dependent methyltransferases"/>
    <property type="match status" value="1"/>
</dbReference>
<gene>
    <name evidence="1" type="ORF">NFI88_06770</name>
</gene>
<dbReference type="Proteomes" id="UP001524547">
    <property type="component" value="Unassembled WGS sequence"/>
</dbReference>
<comment type="caution">
    <text evidence="1">The sequence shown here is derived from an EMBL/GenBank/DDBJ whole genome shotgun (WGS) entry which is preliminary data.</text>
</comment>
<evidence type="ECO:0000313" key="2">
    <source>
        <dbReference type="Proteomes" id="UP001524547"/>
    </source>
</evidence>
<accession>A0ABT1VW33</accession>
<proteinExistence type="predicted"/>
<sequence>MRASGYERAAADWYVEPRWCVDAMLDAEPPFSGLVWDPFAGSGTIPGRLRARGIPAIASDLHDRGCGVSGSDFFTTRTAASSIVANPPYGRAREVVDRGLSMTTDRVCLLLRLAFLEGQGRRAWFPTSPLARVWVSSRRISMPPGDSDIPATGGAIAYAWFVWAHGHCGKPQIGWI</sequence>
<dbReference type="EMBL" id="JAMZEJ010000004">
    <property type="protein sequence ID" value="MCQ8240546.1"/>
    <property type="molecule type" value="Genomic_DNA"/>
</dbReference>
<evidence type="ECO:0008006" key="3">
    <source>
        <dbReference type="Google" id="ProtNLM"/>
    </source>
</evidence>
<keyword evidence="2" id="KW-1185">Reference proteome</keyword>
<organism evidence="1 2">
    <name type="scientific">Rhizosaccharibacter radicis</name>
    <dbReference type="NCBI Taxonomy" id="2782605"/>
    <lineage>
        <taxon>Bacteria</taxon>
        <taxon>Pseudomonadati</taxon>
        <taxon>Pseudomonadota</taxon>
        <taxon>Alphaproteobacteria</taxon>
        <taxon>Acetobacterales</taxon>
        <taxon>Acetobacteraceae</taxon>
        <taxon>Rhizosaccharibacter</taxon>
    </lineage>
</organism>
<name>A0ABT1VW33_9PROT</name>
<protein>
    <recommendedName>
        <fullName evidence="3">Methyltransferase</fullName>
    </recommendedName>
</protein>
<dbReference type="RefSeq" id="WP_422919296.1">
    <property type="nucleotide sequence ID" value="NZ_JAMZEJ010000004.1"/>
</dbReference>